<dbReference type="PRINTS" id="PR00455">
    <property type="entry name" value="HTHTETR"/>
</dbReference>
<keyword evidence="1" id="KW-0238">DNA-binding</keyword>
<dbReference type="InterPro" id="IPR036271">
    <property type="entry name" value="Tet_transcr_reg_TetR-rel_C_sf"/>
</dbReference>
<accession>A0A3B1BPZ5</accession>
<dbReference type="AlphaFoldDB" id="A0A3B1BPZ5"/>
<dbReference type="PROSITE" id="PS50977">
    <property type="entry name" value="HTH_TETR_2"/>
    <property type="match status" value="1"/>
</dbReference>
<dbReference type="EMBL" id="UOFW01000179">
    <property type="protein sequence ID" value="VAX06717.1"/>
    <property type="molecule type" value="Genomic_DNA"/>
</dbReference>
<dbReference type="SUPFAM" id="SSF48498">
    <property type="entry name" value="Tetracyclin repressor-like, C-terminal domain"/>
    <property type="match status" value="1"/>
</dbReference>
<protein>
    <recommendedName>
        <fullName evidence="2">HTH tetR-type domain-containing protein</fullName>
    </recommendedName>
</protein>
<feature type="domain" description="HTH tetR-type" evidence="2">
    <location>
        <begin position="20"/>
        <end position="80"/>
    </location>
</feature>
<gene>
    <name evidence="3" type="ORF">MNBD_ALPHA03-1018</name>
</gene>
<dbReference type="PANTHER" id="PTHR30328:SF54">
    <property type="entry name" value="HTH-TYPE TRANSCRIPTIONAL REPRESSOR SCO4008"/>
    <property type="match status" value="1"/>
</dbReference>
<reference evidence="3" key="1">
    <citation type="submission" date="2018-06" db="EMBL/GenBank/DDBJ databases">
        <authorList>
            <person name="Zhirakovskaya E."/>
        </authorList>
    </citation>
    <scope>NUCLEOTIDE SEQUENCE</scope>
</reference>
<dbReference type="GO" id="GO:0003677">
    <property type="term" value="F:DNA binding"/>
    <property type="evidence" value="ECO:0007669"/>
    <property type="project" value="UniProtKB-KW"/>
</dbReference>
<dbReference type="InterPro" id="IPR009057">
    <property type="entry name" value="Homeodomain-like_sf"/>
</dbReference>
<evidence type="ECO:0000259" key="2">
    <source>
        <dbReference type="PROSITE" id="PS50977"/>
    </source>
</evidence>
<dbReference type="InterPro" id="IPR050109">
    <property type="entry name" value="HTH-type_TetR-like_transc_reg"/>
</dbReference>
<dbReference type="Gene3D" id="1.10.357.10">
    <property type="entry name" value="Tetracycline Repressor, domain 2"/>
    <property type="match status" value="1"/>
</dbReference>
<dbReference type="SUPFAM" id="SSF46689">
    <property type="entry name" value="Homeodomain-like"/>
    <property type="match status" value="1"/>
</dbReference>
<dbReference type="InterPro" id="IPR001647">
    <property type="entry name" value="HTH_TetR"/>
</dbReference>
<name>A0A3B1BPZ5_9ZZZZ</name>
<sequence>MTKSTPKKNSPRCRLKALSRKKQAVLLNPAEREFIEKGYNKASLNKILNKAGMSKGQAYYYIENKADLYRSVCERAFKNLATISEINQFNPVSRQQFWTEIRSLFEQIAMYFIRNKKLAALGHGVYESAEAEAALRIPIGKIHSHFDDLVSVGQKLGAIRNDLPRELIASALFGAIRAIDRWFASNVSKLPENEIRQLNEKAVEMLEAFATPVKPTRQRIV</sequence>
<dbReference type="Pfam" id="PF00440">
    <property type="entry name" value="TetR_N"/>
    <property type="match status" value="1"/>
</dbReference>
<evidence type="ECO:0000313" key="3">
    <source>
        <dbReference type="EMBL" id="VAX06717.1"/>
    </source>
</evidence>
<dbReference type="PANTHER" id="PTHR30328">
    <property type="entry name" value="TRANSCRIPTIONAL REPRESSOR"/>
    <property type="match status" value="1"/>
</dbReference>
<organism evidence="3">
    <name type="scientific">hydrothermal vent metagenome</name>
    <dbReference type="NCBI Taxonomy" id="652676"/>
    <lineage>
        <taxon>unclassified sequences</taxon>
        <taxon>metagenomes</taxon>
        <taxon>ecological metagenomes</taxon>
    </lineage>
</organism>
<evidence type="ECO:0000256" key="1">
    <source>
        <dbReference type="ARBA" id="ARBA00023125"/>
    </source>
</evidence>
<proteinExistence type="predicted"/>